<protein>
    <submittedName>
        <fullName evidence="3">CheY-P phosphatase CheX</fullName>
        <ecNumber evidence="3">3.-.-.-</ecNumber>
    </submittedName>
</protein>
<proteinExistence type="predicted"/>
<gene>
    <name evidence="3" type="primary">cheX</name>
    <name evidence="3" type="ORF">ERS852490_02596</name>
</gene>
<evidence type="ECO:0000313" key="3">
    <source>
        <dbReference type="EMBL" id="CUQ78944.1"/>
    </source>
</evidence>
<dbReference type="GO" id="GO:0006935">
    <property type="term" value="P:chemotaxis"/>
    <property type="evidence" value="ECO:0007669"/>
    <property type="project" value="UniProtKB-KW"/>
</dbReference>
<name>A0A174YUX4_9FIRM</name>
<dbReference type="InterPro" id="IPR038756">
    <property type="entry name" value="CheX-like"/>
</dbReference>
<dbReference type="InterPro" id="IPR028976">
    <property type="entry name" value="CheC-like_sf"/>
</dbReference>
<dbReference type="SUPFAM" id="SSF103039">
    <property type="entry name" value="CheC-like"/>
    <property type="match status" value="1"/>
</dbReference>
<dbReference type="Pfam" id="PF13690">
    <property type="entry name" value="CheX"/>
    <property type="match status" value="1"/>
</dbReference>
<keyword evidence="1" id="KW-0145">Chemotaxis</keyword>
<dbReference type="AlphaFoldDB" id="A0A174YUX4"/>
<dbReference type="PANTHER" id="PTHR39452:SF1">
    <property type="entry name" value="CHEY-P PHOSPHATASE CHEX"/>
    <property type="match status" value="1"/>
</dbReference>
<dbReference type="Proteomes" id="UP000095621">
    <property type="component" value="Unassembled WGS sequence"/>
</dbReference>
<dbReference type="Gene3D" id="3.40.1550.10">
    <property type="entry name" value="CheC-like"/>
    <property type="match status" value="1"/>
</dbReference>
<dbReference type="InterPro" id="IPR028051">
    <property type="entry name" value="CheX-like_dom"/>
</dbReference>
<reference evidence="3 4" key="1">
    <citation type="submission" date="2015-09" db="EMBL/GenBank/DDBJ databases">
        <authorList>
            <consortium name="Pathogen Informatics"/>
        </authorList>
    </citation>
    <scope>NUCLEOTIDE SEQUENCE [LARGE SCALE GENOMIC DNA]</scope>
    <source>
        <strain evidence="3 4">2789STDY5834875</strain>
    </source>
</reference>
<dbReference type="CDD" id="cd17906">
    <property type="entry name" value="CheX"/>
    <property type="match status" value="1"/>
</dbReference>
<dbReference type="PANTHER" id="PTHR39452">
    <property type="entry name" value="CHEY-P PHOSPHATASE CHEX"/>
    <property type="match status" value="1"/>
</dbReference>
<dbReference type="EC" id="3.-.-.-" evidence="3"/>
<organism evidence="3 4">
    <name type="scientific">Lachnospira eligens</name>
    <dbReference type="NCBI Taxonomy" id="39485"/>
    <lineage>
        <taxon>Bacteria</taxon>
        <taxon>Bacillati</taxon>
        <taxon>Bacillota</taxon>
        <taxon>Clostridia</taxon>
        <taxon>Lachnospirales</taxon>
        <taxon>Lachnospiraceae</taxon>
        <taxon>Lachnospira</taxon>
    </lineage>
</organism>
<dbReference type="EMBL" id="CZBU01000006">
    <property type="protein sequence ID" value="CUQ78944.1"/>
    <property type="molecule type" value="Genomic_DNA"/>
</dbReference>
<accession>A0A174YUX4</accession>
<dbReference type="GO" id="GO:0016787">
    <property type="term" value="F:hydrolase activity"/>
    <property type="evidence" value="ECO:0007669"/>
    <property type="project" value="UniProtKB-KW"/>
</dbReference>
<evidence type="ECO:0000256" key="1">
    <source>
        <dbReference type="ARBA" id="ARBA00022500"/>
    </source>
</evidence>
<dbReference type="OrthoDB" id="9788100at2"/>
<dbReference type="RefSeq" id="WP_055216326.1">
    <property type="nucleotide sequence ID" value="NZ_CZBU01000006.1"/>
</dbReference>
<sequence length="157" mass="16802">MAEINVNHINPFLMAAGTILRDACQMEMSIGKPYVKTTEFGEDSVIIMIGITGEMRGQVMIAMKTTKACEIASKMMMGMPVPELDEMAMSAISELGNMIMGNAATILSTKGIGIDITPPTLCRGAMKISQTYAKNICIPMSSDGSMVLELDIALKGD</sequence>
<evidence type="ECO:0000259" key="2">
    <source>
        <dbReference type="Pfam" id="PF13690"/>
    </source>
</evidence>
<keyword evidence="3" id="KW-0378">Hydrolase</keyword>
<feature type="domain" description="Chemotaxis phosphatase CheX-like" evidence="2">
    <location>
        <begin position="45"/>
        <end position="140"/>
    </location>
</feature>
<evidence type="ECO:0000313" key="4">
    <source>
        <dbReference type="Proteomes" id="UP000095621"/>
    </source>
</evidence>